<dbReference type="AlphaFoldDB" id="A0AA36NDK0"/>
<accession>A0AA36NDK0</accession>
<keyword evidence="1" id="KW-0812">Transmembrane</keyword>
<evidence type="ECO:0000313" key="3">
    <source>
        <dbReference type="Proteomes" id="UP001178507"/>
    </source>
</evidence>
<keyword evidence="1" id="KW-1133">Transmembrane helix</keyword>
<feature type="transmembrane region" description="Helical" evidence="1">
    <location>
        <begin position="61"/>
        <end position="79"/>
    </location>
</feature>
<reference evidence="2" key="1">
    <citation type="submission" date="2023-08" db="EMBL/GenBank/DDBJ databases">
        <authorList>
            <person name="Chen Y."/>
            <person name="Shah S."/>
            <person name="Dougan E. K."/>
            <person name="Thang M."/>
            <person name="Chan C."/>
        </authorList>
    </citation>
    <scope>NUCLEOTIDE SEQUENCE</scope>
</reference>
<comment type="caution">
    <text evidence="2">The sequence shown here is derived from an EMBL/GenBank/DDBJ whole genome shotgun (WGS) entry which is preliminary data.</text>
</comment>
<evidence type="ECO:0000313" key="2">
    <source>
        <dbReference type="EMBL" id="CAJ1398288.1"/>
    </source>
</evidence>
<name>A0AA36NDK0_9DINO</name>
<sequence>MKPCCLETQRMTTLGSCNVGQRIGGATAFRLGHCPKTASEAARLIDEGLTMDSVSLAQGGASWPLLSLAAIPVALWALARSSRMCPRRATRSEDPLLQEEAAVPGYGGFIPSKVAGNCFGKRMALDNLHATEMRKLNDEGAESRTNWIVACETNRKRLAHGAFAVKENFQFTREAPNRDRDSAWQLWEPKTAHQWMRY</sequence>
<keyword evidence="1" id="KW-0472">Membrane</keyword>
<protein>
    <submittedName>
        <fullName evidence="2">Uncharacterized protein</fullName>
    </submittedName>
</protein>
<evidence type="ECO:0000256" key="1">
    <source>
        <dbReference type="SAM" id="Phobius"/>
    </source>
</evidence>
<proteinExistence type="predicted"/>
<gene>
    <name evidence="2" type="ORF">EVOR1521_LOCUS22116</name>
</gene>
<keyword evidence="3" id="KW-1185">Reference proteome</keyword>
<dbReference type="Proteomes" id="UP001178507">
    <property type="component" value="Unassembled WGS sequence"/>
</dbReference>
<organism evidence="2 3">
    <name type="scientific">Effrenium voratum</name>
    <dbReference type="NCBI Taxonomy" id="2562239"/>
    <lineage>
        <taxon>Eukaryota</taxon>
        <taxon>Sar</taxon>
        <taxon>Alveolata</taxon>
        <taxon>Dinophyceae</taxon>
        <taxon>Suessiales</taxon>
        <taxon>Symbiodiniaceae</taxon>
        <taxon>Effrenium</taxon>
    </lineage>
</organism>
<dbReference type="EMBL" id="CAUJNA010003294">
    <property type="protein sequence ID" value="CAJ1398288.1"/>
    <property type="molecule type" value="Genomic_DNA"/>
</dbReference>